<protein>
    <submittedName>
        <fullName evidence="2">Glycosyltransferase sugar-binding region containing DXD motif-containing protein</fullName>
    </submittedName>
</protein>
<keyword evidence="1 2" id="KW-0808">Transferase</keyword>
<dbReference type="RefSeq" id="WP_092479004.1">
    <property type="nucleotide sequence ID" value="NZ_CP126128.1"/>
</dbReference>
<dbReference type="PANTHER" id="PTHR32385">
    <property type="entry name" value="MANNOSYL PHOSPHORYLINOSITOL CERAMIDE SYNTHASE"/>
    <property type="match status" value="1"/>
</dbReference>
<dbReference type="AlphaFoldDB" id="A0A1I5UKB1"/>
<evidence type="ECO:0000256" key="1">
    <source>
        <dbReference type="ARBA" id="ARBA00022679"/>
    </source>
</evidence>
<dbReference type="PANTHER" id="PTHR32385:SF15">
    <property type="entry name" value="INOSITOL PHOSPHOCERAMIDE MANNOSYLTRANSFERASE 1"/>
    <property type="match status" value="1"/>
</dbReference>
<organism evidence="2 3">
    <name type="scientific">Desemzia incerta</name>
    <dbReference type="NCBI Taxonomy" id="82801"/>
    <lineage>
        <taxon>Bacteria</taxon>
        <taxon>Bacillati</taxon>
        <taxon>Bacillota</taxon>
        <taxon>Bacilli</taxon>
        <taxon>Lactobacillales</taxon>
        <taxon>Carnobacteriaceae</taxon>
        <taxon>Desemzia</taxon>
    </lineage>
</organism>
<dbReference type="Proteomes" id="UP000199136">
    <property type="component" value="Unassembled WGS sequence"/>
</dbReference>
<evidence type="ECO:0000313" key="3">
    <source>
        <dbReference type="Proteomes" id="UP000199136"/>
    </source>
</evidence>
<reference evidence="2 3" key="1">
    <citation type="submission" date="2016-10" db="EMBL/GenBank/DDBJ databases">
        <authorList>
            <person name="de Groot N.N."/>
        </authorList>
    </citation>
    <scope>NUCLEOTIDE SEQUENCE [LARGE SCALE GENOMIC DNA]</scope>
    <source>
        <strain evidence="2 3">DSM 20581</strain>
    </source>
</reference>
<proteinExistence type="predicted"/>
<dbReference type="SUPFAM" id="SSF53448">
    <property type="entry name" value="Nucleotide-diphospho-sugar transferases"/>
    <property type="match status" value="1"/>
</dbReference>
<gene>
    <name evidence="2" type="ORF">SAMN04488506_0040</name>
</gene>
<name>A0A1I5UKB1_9LACT</name>
<dbReference type="OrthoDB" id="9802987at2"/>
<evidence type="ECO:0000313" key="2">
    <source>
        <dbReference type="EMBL" id="SFP95675.1"/>
    </source>
</evidence>
<dbReference type="InterPro" id="IPR029044">
    <property type="entry name" value="Nucleotide-diphossugar_trans"/>
</dbReference>
<dbReference type="GO" id="GO:0000030">
    <property type="term" value="F:mannosyltransferase activity"/>
    <property type="evidence" value="ECO:0007669"/>
    <property type="project" value="TreeGrafter"/>
</dbReference>
<keyword evidence="3" id="KW-1185">Reference proteome</keyword>
<dbReference type="Pfam" id="PF04488">
    <property type="entry name" value="Gly_transf_sug"/>
    <property type="match status" value="1"/>
</dbReference>
<dbReference type="GO" id="GO:0016020">
    <property type="term" value="C:membrane"/>
    <property type="evidence" value="ECO:0007669"/>
    <property type="project" value="GOC"/>
</dbReference>
<dbReference type="InterPro" id="IPR007577">
    <property type="entry name" value="GlycoTrfase_DXD_sugar-bd_CS"/>
</dbReference>
<dbReference type="EMBL" id="FOXW01000001">
    <property type="protein sequence ID" value="SFP95675.1"/>
    <property type="molecule type" value="Genomic_DNA"/>
</dbReference>
<sequence>MIPKIIHYVWFGGKPFGEVEEKCIASWKKYCPDYEIKLWNEDNFDLEAAGIYAQQAYDEKQWAFVSDVARLYVLKEYGGIYMDTDMEVIKPLDDFLKLPAFFGFEIETEISTGIIGAEPHHPFIEEWYQDYADRTFIKEDGTHDRKTNVIRITEIMEEKGFKMDNTKQTFEDVTLFPREYFSPKDYYTREVDDTKNTYAIHQFTGSWL</sequence>
<dbReference type="GO" id="GO:0051999">
    <property type="term" value="P:mannosyl-inositol phosphorylceramide biosynthetic process"/>
    <property type="evidence" value="ECO:0007669"/>
    <property type="project" value="TreeGrafter"/>
</dbReference>
<accession>A0A1I5UKB1</accession>
<dbReference type="Gene3D" id="3.90.550.20">
    <property type="match status" value="1"/>
</dbReference>
<dbReference type="InterPro" id="IPR051706">
    <property type="entry name" value="Glycosyltransferase_domain"/>
</dbReference>